<keyword evidence="2" id="KW-1185">Reference proteome</keyword>
<protein>
    <recommendedName>
        <fullName evidence="3">PPM-type phosphatase domain-containing protein</fullName>
    </recommendedName>
</protein>
<evidence type="ECO:0008006" key="3">
    <source>
        <dbReference type="Google" id="ProtNLM"/>
    </source>
</evidence>
<accession>A0A1Q8Q9V3</accession>
<dbReference type="RefSeq" id="WP_075396943.1">
    <property type="nucleotide sequence ID" value="NZ_MSDU01000003.1"/>
</dbReference>
<dbReference type="Proteomes" id="UP000185568">
    <property type="component" value="Unassembled WGS sequence"/>
</dbReference>
<comment type="caution">
    <text evidence="1">The sequence shown here is derived from an EMBL/GenBank/DDBJ whole genome shotgun (WGS) entry which is preliminary data.</text>
</comment>
<sequence>MKLHIESVYIRGQHSINEDAYVMNEQKKLFAVMDGATGLGGLPGSMAAEIVKQSLDTPGDQTLLQKVITGNKLLGEAVEKKTCRSISSIPKYERSTCGLAAIQLQDRTMDFVSAGDCMLFVQYKNHSIRMLTFDQIDKLDALSIRKMQQLWEQKAAETETHPNELSMEEMKKILEEIRTGIAPLLRTNRDKLNTEDGYGIIDGSPEAAGFLETGSLPLLDAKKILLLSDGLKIHTKKEHPSQSDEWLKSAQMAFEKGLHHLADQIIKIEESDPSCYEYPRLKQHDDKSGILISLT</sequence>
<dbReference type="EMBL" id="MSDU01000003">
    <property type="protein sequence ID" value="OLN24124.1"/>
    <property type="molecule type" value="Genomic_DNA"/>
</dbReference>
<dbReference type="Gene3D" id="3.60.40.10">
    <property type="entry name" value="PPM-type phosphatase domain"/>
    <property type="match status" value="1"/>
</dbReference>
<dbReference type="InterPro" id="IPR036457">
    <property type="entry name" value="PPM-type-like_dom_sf"/>
</dbReference>
<evidence type="ECO:0000313" key="1">
    <source>
        <dbReference type="EMBL" id="OLN24124.1"/>
    </source>
</evidence>
<name>A0A1Q8Q9V3_9BACI</name>
<dbReference type="OrthoDB" id="1755431at2"/>
<evidence type="ECO:0000313" key="2">
    <source>
        <dbReference type="Proteomes" id="UP000185568"/>
    </source>
</evidence>
<proteinExistence type="predicted"/>
<reference evidence="1 2" key="1">
    <citation type="submission" date="2016-12" db="EMBL/GenBank/DDBJ databases">
        <title>Domibacillus antri genome sequencing.</title>
        <authorList>
            <person name="Verma A."/>
            <person name="Krishnamurthi S."/>
        </authorList>
    </citation>
    <scope>NUCLEOTIDE SEQUENCE [LARGE SCALE GENOMIC DNA]</scope>
    <source>
        <strain evidence="1 2">XD80</strain>
    </source>
</reference>
<gene>
    <name evidence="1" type="ORF">BTO30_01550</name>
</gene>
<organism evidence="1 2">
    <name type="scientific">Domibacillus antri</name>
    <dbReference type="NCBI Taxonomy" id="1714264"/>
    <lineage>
        <taxon>Bacteria</taxon>
        <taxon>Bacillati</taxon>
        <taxon>Bacillota</taxon>
        <taxon>Bacilli</taxon>
        <taxon>Bacillales</taxon>
        <taxon>Bacillaceae</taxon>
        <taxon>Domibacillus</taxon>
    </lineage>
</organism>
<dbReference type="AlphaFoldDB" id="A0A1Q8Q9V3"/>
<dbReference type="SUPFAM" id="SSF81606">
    <property type="entry name" value="PP2C-like"/>
    <property type="match status" value="1"/>
</dbReference>
<dbReference type="STRING" id="1714264.BTO30_01550"/>